<feature type="domain" description="Dinitrogenase iron-molybdenum cofactor biosynthesis" evidence="2">
    <location>
        <begin position="13"/>
        <end position="98"/>
    </location>
</feature>
<organism evidence="3 4">
    <name type="scientific">Treponema berlinense</name>
    <dbReference type="NCBI Taxonomy" id="225004"/>
    <lineage>
        <taxon>Bacteria</taxon>
        <taxon>Pseudomonadati</taxon>
        <taxon>Spirochaetota</taxon>
        <taxon>Spirochaetia</taxon>
        <taxon>Spirochaetales</taxon>
        <taxon>Treponemataceae</taxon>
        <taxon>Treponema</taxon>
    </lineage>
</organism>
<dbReference type="OrthoDB" id="280278at2"/>
<dbReference type="PANTHER" id="PTHR42983:SF1">
    <property type="entry name" value="IRON-MOLYBDENUM PROTEIN"/>
    <property type="match status" value="1"/>
</dbReference>
<name>A0A1T4P5W2_9SPIR</name>
<protein>
    <submittedName>
        <fullName evidence="3">Predicted Fe-Mo cluster-binding protein, NifX family</fullName>
    </submittedName>
</protein>
<dbReference type="CDD" id="cd00851">
    <property type="entry name" value="MTH1175"/>
    <property type="match status" value="1"/>
</dbReference>
<dbReference type="RefSeq" id="WP_078931171.1">
    <property type="nucleotide sequence ID" value="NZ_CAMCOW010000107.1"/>
</dbReference>
<reference evidence="3 4" key="1">
    <citation type="submission" date="2017-02" db="EMBL/GenBank/DDBJ databases">
        <authorList>
            <person name="Peterson S.W."/>
        </authorList>
    </citation>
    <scope>NUCLEOTIDE SEQUENCE [LARGE SCALE GENOMIC DNA]</scope>
    <source>
        <strain evidence="3 4">ATCC BAA-909</strain>
    </source>
</reference>
<dbReference type="GeneID" id="303367661"/>
<accession>A0A1T4P5W2</accession>
<dbReference type="Proteomes" id="UP000190395">
    <property type="component" value="Unassembled WGS sequence"/>
</dbReference>
<evidence type="ECO:0000313" key="3">
    <source>
        <dbReference type="EMBL" id="SJZ86318.1"/>
    </source>
</evidence>
<dbReference type="InterPro" id="IPR033913">
    <property type="entry name" value="MTH1175_dom"/>
</dbReference>
<dbReference type="InterPro" id="IPR036105">
    <property type="entry name" value="DiNase_FeMo-co_biosyn_sf"/>
</dbReference>
<proteinExistence type="predicted"/>
<feature type="region of interest" description="Disordered" evidence="1">
    <location>
        <begin position="109"/>
        <end position="136"/>
    </location>
</feature>
<dbReference type="PANTHER" id="PTHR42983">
    <property type="entry name" value="DINITROGENASE IRON-MOLYBDENUM COFACTOR PROTEIN-RELATED"/>
    <property type="match status" value="1"/>
</dbReference>
<dbReference type="STRING" id="225004.SAMN02745152_01428"/>
<evidence type="ECO:0000313" key="4">
    <source>
        <dbReference type="Proteomes" id="UP000190395"/>
    </source>
</evidence>
<gene>
    <name evidence="3" type="ORF">SAMN02745152_01428</name>
</gene>
<dbReference type="SUPFAM" id="SSF53146">
    <property type="entry name" value="Nitrogenase accessory factor-like"/>
    <property type="match status" value="1"/>
</dbReference>
<dbReference type="Pfam" id="PF02579">
    <property type="entry name" value="Nitro_FeMo-Co"/>
    <property type="match status" value="1"/>
</dbReference>
<sequence length="136" mass="14710">MKIAATYDISTDSIFQHFGKTQNFKVYTIEDGKIADSKVIDNGGFGHHDLATYLKNLGIETLILGNRGQGAIDALNNAGLKQIAGITGNPDDAVKAFLAGTLKDNPDAKCDHHHGEHHHGHSENTHTEQPVFTPVK</sequence>
<dbReference type="Gene3D" id="3.30.420.130">
    <property type="entry name" value="Dinitrogenase iron-molybdenum cofactor biosynthesis domain"/>
    <property type="match status" value="1"/>
</dbReference>
<evidence type="ECO:0000259" key="2">
    <source>
        <dbReference type="Pfam" id="PF02579"/>
    </source>
</evidence>
<dbReference type="InterPro" id="IPR003731">
    <property type="entry name" value="Di-Nase_FeMo-co_biosynth"/>
</dbReference>
<dbReference type="AlphaFoldDB" id="A0A1T4P5W2"/>
<keyword evidence="4" id="KW-1185">Reference proteome</keyword>
<dbReference type="EMBL" id="FUXC01000008">
    <property type="protein sequence ID" value="SJZ86318.1"/>
    <property type="molecule type" value="Genomic_DNA"/>
</dbReference>
<evidence type="ECO:0000256" key="1">
    <source>
        <dbReference type="SAM" id="MobiDB-lite"/>
    </source>
</evidence>